<dbReference type="EMBL" id="CP034248">
    <property type="protein sequence ID" value="AZK44776.1"/>
    <property type="molecule type" value="Genomic_DNA"/>
</dbReference>
<protein>
    <recommendedName>
        <fullName evidence="3">Phage protein</fullName>
    </recommendedName>
</protein>
<dbReference type="AlphaFoldDB" id="A0A3Q8S397"/>
<sequence length="143" mass="16764">MLNKLSESIALKLNHEFGDDYKIYTESVKQGLKEPCFFIFLLTSSQRQVIGKRYFREHPFDIHYFPKSKEDKNEEILDVLDRLNDALEYITMDGDLLRGTNIHHEVIDDVLHFFVNYNLHVYKEKDTADFMESLQIGSGLSKG</sequence>
<dbReference type="RefSeq" id="WP_125080913.1">
    <property type="nucleotide sequence ID" value="NZ_CP034248.1"/>
</dbReference>
<evidence type="ECO:0000313" key="1">
    <source>
        <dbReference type="EMBL" id="AZK44776.1"/>
    </source>
</evidence>
<dbReference type="Proteomes" id="UP000273145">
    <property type="component" value="Chromosome"/>
</dbReference>
<proteinExistence type="predicted"/>
<gene>
    <name evidence="1" type="ORF">EIM92_00010</name>
</gene>
<dbReference type="OrthoDB" id="2063617at2"/>
<dbReference type="Pfam" id="PF20765">
    <property type="entry name" value="Phage_tail_terminator_8"/>
    <property type="match status" value="1"/>
</dbReference>
<accession>A0A3Q8S397</accession>
<name>A0A3Q8S397_9BACL</name>
<dbReference type="KEGG" id="plen:EIM92_00010"/>
<evidence type="ECO:0008006" key="3">
    <source>
        <dbReference type="Google" id="ProtNLM"/>
    </source>
</evidence>
<organism evidence="1 2">
    <name type="scientific">Paenibacillus lentus</name>
    <dbReference type="NCBI Taxonomy" id="1338368"/>
    <lineage>
        <taxon>Bacteria</taxon>
        <taxon>Bacillati</taxon>
        <taxon>Bacillota</taxon>
        <taxon>Bacilli</taxon>
        <taxon>Bacillales</taxon>
        <taxon>Paenibacillaceae</taxon>
        <taxon>Paenibacillus</taxon>
    </lineage>
</organism>
<dbReference type="InterPro" id="IPR049254">
    <property type="entry name" value="Phage_tail_terminator"/>
</dbReference>
<reference evidence="1 2" key="1">
    <citation type="submission" date="2018-11" db="EMBL/GenBank/DDBJ databases">
        <title>Genome sequencing of Paenibacillus lentus DSM25539(T).</title>
        <authorList>
            <person name="Kook J.-K."/>
            <person name="Park S.-N."/>
            <person name="Lim Y.K."/>
        </authorList>
    </citation>
    <scope>NUCLEOTIDE SEQUENCE [LARGE SCALE GENOMIC DNA]</scope>
    <source>
        <strain evidence="1 2">DSM 25539</strain>
    </source>
</reference>
<keyword evidence="2" id="KW-1185">Reference proteome</keyword>
<evidence type="ECO:0000313" key="2">
    <source>
        <dbReference type="Proteomes" id="UP000273145"/>
    </source>
</evidence>